<evidence type="ECO:0008006" key="4">
    <source>
        <dbReference type="Google" id="ProtNLM"/>
    </source>
</evidence>
<organism evidence="2 3">
    <name type="scientific">Dermabacter jinjuensis</name>
    <dbReference type="NCBI Taxonomy" id="1667168"/>
    <lineage>
        <taxon>Bacteria</taxon>
        <taxon>Bacillati</taxon>
        <taxon>Actinomycetota</taxon>
        <taxon>Actinomycetes</taxon>
        <taxon>Micrococcales</taxon>
        <taxon>Dermabacteraceae</taxon>
        <taxon>Dermabacter</taxon>
    </lineage>
</organism>
<name>A0ABM6PKG6_9MICO</name>
<sequence length="147" mass="15908">MPALATRKLGPGSLKLGETGSPREMASEVTKCTIEPSWKDEDPTPVLDGSEFYDEGRFEGTLSGEFMQEYSMKSLVAWTWENTGKELPFTFRPRNDNDMTITGKVIVRAVSVGGDVKTANTASFEWKISGGMPKMKAASGSSSGSNV</sequence>
<dbReference type="EMBL" id="CP023482">
    <property type="protein sequence ID" value="ATH95870.1"/>
    <property type="molecule type" value="Genomic_DNA"/>
</dbReference>
<gene>
    <name evidence="2" type="ORF">COP05_01255</name>
</gene>
<evidence type="ECO:0000313" key="3">
    <source>
        <dbReference type="Proteomes" id="UP000815698"/>
    </source>
</evidence>
<dbReference type="RefSeq" id="WP_096882421.1">
    <property type="nucleotide sequence ID" value="NZ_CP023482.1"/>
</dbReference>
<proteinExistence type="predicted"/>
<protein>
    <recommendedName>
        <fullName evidence="4">Phage tail tube protein</fullName>
    </recommendedName>
</protein>
<reference evidence="2 3" key="1">
    <citation type="journal article" date="2016" name="Int. J. Syst. Evol. Microbiol.">
        <title>Dermabacter jinjuensis sp. nov., a novel species of the genus Dermabacter isolated from a clinical specimen.</title>
        <authorList>
            <person name="Park Y.K."/>
            <person name="Lee K.M."/>
            <person name="Lee W.K."/>
            <person name="Cho M.J."/>
            <person name="Lee H.S."/>
            <person name="Cho Y.G."/>
            <person name="Lee Y.C."/>
            <person name="Lee W.K."/>
            <person name="Seong W.K."/>
            <person name="Hwang K.J."/>
        </authorList>
    </citation>
    <scope>NUCLEOTIDE SEQUENCE [LARGE SCALE GENOMIC DNA]</scope>
    <source>
        <strain evidence="2 3">32T</strain>
    </source>
</reference>
<evidence type="ECO:0000256" key="1">
    <source>
        <dbReference type="SAM" id="MobiDB-lite"/>
    </source>
</evidence>
<accession>A0ABM6PKG6</accession>
<evidence type="ECO:0000313" key="2">
    <source>
        <dbReference type="EMBL" id="ATH95870.1"/>
    </source>
</evidence>
<feature type="region of interest" description="Disordered" evidence="1">
    <location>
        <begin position="1"/>
        <end position="30"/>
    </location>
</feature>
<keyword evidence="3" id="KW-1185">Reference proteome</keyword>
<dbReference type="Proteomes" id="UP000815698">
    <property type="component" value="Chromosome"/>
</dbReference>